<keyword evidence="3" id="KW-1185">Reference proteome</keyword>
<protein>
    <submittedName>
        <fullName evidence="2">Uncharacterized protein</fullName>
    </submittedName>
</protein>
<feature type="region of interest" description="Disordered" evidence="1">
    <location>
        <begin position="1"/>
        <end position="77"/>
    </location>
</feature>
<accession>A0A834HIN4</accession>
<name>A0A834HIN4_RHYFE</name>
<evidence type="ECO:0000313" key="2">
    <source>
        <dbReference type="EMBL" id="KAF7262835.1"/>
    </source>
</evidence>
<feature type="compositionally biased region" description="Basic and acidic residues" evidence="1">
    <location>
        <begin position="52"/>
        <end position="77"/>
    </location>
</feature>
<feature type="compositionally biased region" description="Basic and acidic residues" evidence="1">
    <location>
        <begin position="31"/>
        <end position="41"/>
    </location>
</feature>
<dbReference type="Proteomes" id="UP000625711">
    <property type="component" value="Unassembled WGS sequence"/>
</dbReference>
<reference evidence="2" key="1">
    <citation type="submission" date="2020-08" db="EMBL/GenBank/DDBJ databases">
        <title>Genome sequencing and assembly of the red palm weevil Rhynchophorus ferrugineus.</title>
        <authorList>
            <person name="Dias G.B."/>
            <person name="Bergman C.M."/>
            <person name="Manee M."/>
        </authorList>
    </citation>
    <scope>NUCLEOTIDE SEQUENCE</scope>
    <source>
        <strain evidence="2">AA-2017</strain>
        <tissue evidence="2">Whole larva</tissue>
    </source>
</reference>
<dbReference type="EMBL" id="JAACXV010023802">
    <property type="protein sequence ID" value="KAF7262835.1"/>
    <property type="molecule type" value="Genomic_DNA"/>
</dbReference>
<evidence type="ECO:0000313" key="3">
    <source>
        <dbReference type="Proteomes" id="UP000625711"/>
    </source>
</evidence>
<organism evidence="2 3">
    <name type="scientific">Rhynchophorus ferrugineus</name>
    <name type="common">Red palm weevil</name>
    <name type="synonym">Curculio ferrugineus</name>
    <dbReference type="NCBI Taxonomy" id="354439"/>
    <lineage>
        <taxon>Eukaryota</taxon>
        <taxon>Metazoa</taxon>
        <taxon>Ecdysozoa</taxon>
        <taxon>Arthropoda</taxon>
        <taxon>Hexapoda</taxon>
        <taxon>Insecta</taxon>
        <taxon>Pterygota</taxon>
        <taxon>Neoptera</taxon>
        <taxon>Endopterygota</taxon>
        <taxon>Coleoptera</taxon>
        <taxon>Polyphaga</taxon>
        <taxon>Cucujiformia</taxon>
        <taxon>Curculionidae</taxon>
        <taxon>Dryophthorinae</taxon>
        <taxon>Rhynchophorus</taxon>
    </lineage>
</organism>
<comment type="caution">
    <text evidence="2">The sequence shown here is derived from an EMBL/GenBank/DDBJ whole genome shotgun (WGS) entry which is preliminary data.</text>
</comment>
<sequence length="77" mass="8726">SSSIRRQPEETAREASSCKIDRARPTRTRPRPSDKDDGEKKNGKKYRGSDLVPDRADDSEFGRERVGGEGRRWATCC</sequence>
<dbReference type="AlphaFoldDB" id="A0A834HIN4"/>
<evidence type="ECO:0000256" key="1">
    <source>
        <dbReference type="SAM" id="MobiDB-lite"/>
    </source>
</evidence>
<feature type="compositionally biased region" description="Basic and acidic residues" evidence="1">
    <location>
        <begin position="1"/>
        <end position="13"/>
    </location>
</feature>
<proteinExistence type="predicted"/>
<gene>
    <name evidence="2" type="ORF">GWI33_003995</name>
</gene>
<feature type="non-terminal residue" evidence="2">
    <location>
        <position position="1"/>
    </location>
</feature>